<name>A0AAF0IAQ9_ODILC</name>
<protein>
    <submittedName>
        <fullName evidence="2">Uncharacterized protein</fullName>
    </submittedName>
</protein>
<evidence type="ECO:0000313" key="2">
    <source>
        <dbReference type="EMBL" id="WEU40178.1"/>
    </source>
</evidence>
<feature type="transmembrane region" description="Helical" evidence="1">
    <location>
        <begin position="37"/>
        <end position="57"/>
    </location>
</feature>
<keyword evidence="1" id="KW-0472">Membrane</keyword>
<dbReference type="EMBL" id="CP091871">
    <property type="protein sequence ID" value="WEU40178.1"/>
    <property type="molecule type" value="Genomic_DNA"/>
</dbReference>
<dbReference type="KEGG" id="oyw:OdinLCB4_006830"/>
<dbReference type="Proteomes" id="UP000186851">
    <property type="component" value="Chromosome"/>
</dbReference>
<accession>A0AAF0IAQ9</accession>
<organism evidence="2 3">
    <name type="scientific">Odinarchaeota yellowstonii (strain LCB_4)</name>
    <dbReference type="NCBI Taxonomy" id="1841599"/>
    <lineage>
        <taxon>Archaea</taxon>
        <taxon>Promethearchaeati</taxon>
        <taxon>Candidatus Odinarchaeota</taxon>
        <taxon>Candidatus Odinarchaeia</taxon>
        <taxon>Candidatus Odinarchaeales</taxon>
        <taxon>Candidatus Odinarchaeaceae</taxon>
        <taxon>Candidatus Odinarchaeum</taxon>
    </lineage>
</organism>
<sequence length="161" mass="17932">MGLGKAVLYSLITFVSAISLIVANMLAGMLGVDIGSFQFYSVIILVIAVLMAVCSFIENYYVETKTVVSGVFGLIKHLSYIFWVFYAFQAFTQLTIPASLLQTLIPGFSSPVVLTLAYDFILTLIMVSLGVKLVAYLWQIAFYRDIQKRKGSEFKEIRGKL</sequence>
<feature type="transmembrane region" description="Helical" evidence="1">
    <location>
        <begin position="78"/>
        <end position="100"/>
    </location>
</feature>
<proteinExistence type="predicted"/>
<dbReference type="AlphaFoldDB" id="A0AAF0IAQ9"/>
<feature type="transmembrane region" description="Helical" evidence="1">
    <location>
        <begin position="7"/>
        <end position="31"/>
    </location>
</feature>
<gene>
    <name evidence="2" type="ORF">OdinLCB4_006830</name>
</gene>
<reference evidence="2" key="2">
    <citation type="journal article" date="2022" name="Nat. Microbiol.">
        <title>A closed Candidatus Odinarchaeum chromosome exposes Asgard archaeal viruses.</title>
        <authorList>
            <person name="Tamarit D."/>
            <person name="Caceres E.F."/>
            <person name="Krupovic M."/>
            <person name="Nijland R."/>
            <person name="Eme L."/>
            <person name="Robinson N.P."/>
            <person name="Ettema T.J.G."/>
        </authorList>
    </citation>
    <scope>NUCLEOTIDE SEQUENCE</scope>
    <source>
        <strain evidence="2">LCB_4</strain>
    </source>
</reference>
<feature type="transmembrane region" description="Helical" evidence="1">
    <location>
        <begin position="120"/>
        <end position="143"/>
    </location>
</feature>
<evidence type="ECO:0000256" key="1">
    <source>
        <dbReference type="SAM" id="Phobius"/>
    </source>
</evidence>
<keyword evidence="1" id="KW-1133">Transmembrane helix</keyword>
<evidence type="ECO:0000313" key="3">
    <source>
        <dbReference type="Proteomes" id="UP000186851"/>
    </source>
</evidence>
<reference evidence="2" key="1">
    <citation type="journal article" date="2017" name="Nature">
        <title>Asgard archaea illuminate the origin of eukaryotic cellular complexity.</title>
        <authorList>
            <person name="Zaremba-Niedzwiedzka K."/>
            <person name="Caceres E.F."/>
            <person name="Saw J.H."/>
            <person name="Backstrom D."/>
            <person name="Juzokaite L."/>
            <person name="Vancaester E."/>
            <person name="Seitz K.W."/>
            <person name="Anantharaman K."/>
            <person name="Starnawski P."/>
            <person name="Kjeldsen K.U."/>
            <person name="Scott M.B."/>
            <person name="Nunoura T."/>
            <person name="Banfield J.F."/>
            <person name="Schramm A."/>
            <person name="Baker B.J."/>
            <person name="Spang A."/>
            <person name="Ettema T.J.G."/>
        </authorList>
    </citation>
    <scope>NUCLEOTIDE SEQUENCE</scope>
    <source>
        <strain evidence="2">LCB_4</strain>
    </source>
</reference>
<keyword evidence="1" id="KW-0812">Transmembrane</keyword>